<dbReference type="Pfam" id="PF00106">
    <property type="entry name" value="adh_short"/>
    <property type="match status" value="1"/>
</dbReference>
<proteinExistence type="inferred from homology"/>
<dbReference type="Proteomes" id="UP001397290">
    <property type="component" value="Unassembled WGS sequence"/>
</dbReference>
<name>A0AAW0RH84_9HYPO</name>
<gene>
    <name evidence="3" type="ORF">G3M48_010503</name>
</gene>
<dbReference type="InterPro" id="IPR002347">
    <property type="entry name" value="SDR_fam"/>
</dbReference>
<dbReference type="Gene3D" id="3.40.50.720">
    <property type="entry name" value="NAD(P)-binding Rossmann-like Domain"/>
    <property type="match status" value="1"/>
</dbReference>
<dbReference type="AlphaFoldDB" id="A0AAW0RH84"/>
<feature type="non-terminal residue" evidence="3">
    <location>
        <position position="1"/>
    </location>
</feature>
<organism evidence="3 4">
    <name type="scientific">Beauveria asiatica</name>
    <dbReference type="NCBI Taxonomy" id="1069075"/>
    <lineage>
        <taxon>Eukaryota</taxon>
        <taxon>Fungi</taxon>
        <taxon>Dikarya</taxon>
        <taxon>Ascomycota</taxon>
        <taxon>Pezizomycotina</taxon>
        <taxon>Sordariomycetes</taxon>
        <taxon>Hypocreomycetidae</taxon>
        <taxon>Hypocreales</taxon>
        <taxon>Cordycipitaceae</taxon>
        <taxon>Beauveria</taxon>
    </lineage>
</organism>
<evidence type="ECO:0000313" key="3">
    <source>
        <dbReference type="EMBL" id="KAK8141450.1"/>
    </source>
</evidence>
<accession>A0AAW0RH84</accession>
<comment type="similarity">
    <text evidence="1">Belongs to the short-chain dehydrogenases/reductases (SDR) family.</text>
</comment>
<dbReference type="SUPFAM" id="SSF51735">
    <property type="entry name" value="NAD(P)-binding Rossmann-fold domains"/>
    <property type="match status" value="1"/>
</dbReference>
<dbReference type="GO" id="GO:0016491">
    <property type="term" value="F:oxidoreductase activity"/>
    <property type="evidence" value="ECO:0007669"/>
    <property type="project" value="UniProtKB-KW"/>
</dbReference>
<dbReference type="InterPro" id="IPR036291">
    <property type="entry name" value="NAD(P)-bd_dom_sf"/>
</dbReference>
<evidence type="ECO:0000256" key="2">
    <source>
        <dbReference type="ARBA" id="ARBA00023002"/>
    </source>
</evidence>
<dbReference type="PANTHER" id="PTHR24320">
    <property type="entry name" value="RETINOL DEHYDROGENASE"/>
    <property type="match status" value="1"/>
</dbReference>
<evidence type="ECO:0000313" key="4">
    <source>
        <dbReference type="Proteomes" id="UP001397290"/>
    </source>
</evidence>
<reference evidence="3 4" key="1">
    <citation type="submission" date="2020-02" db="EMBL/GenBank/DDBJ databases">
        <title>Comparative genomics of the hypocrealean fungal genus Beauvera.</title>
        <authorList>
            <person name="Showalter D.N."/>
            <person name="Bushley K.E."/>
            <person name="Rehner S.A."/>
        </authorList>
    </citation>
    <scope>NUCLEOTIDE SEQUENCE [LARGE SCALE GENOMIC DNA]</scope>
    <source>
        <strain evidence="3 4">ARSEF4384</strain>
    </source>
</reference>
<keyword evidence="2" id="KW-0560">Oxidoreductase</keyword>
<protein>
    <submittedName>
        <fullName evidence="3">Uncharacterized protein</fullName>
    </submittedName>
</protein>
<dbReference type="EMBL" id="JAAHCF010000979">
    <property type="protein sequence ID" value="KAK8141450.1"/>
    <property type="molecule type" value="Genomic_DNA"/>
</dbReference>
<sequence length="335" mass="36269">VGAAAAARIAAEAGYDCHVAARGVVMARCDSLICLDAILNQDDDSPAWLVRLQLQRALERGGFEALKQLLQAPQPYRVVLGARDPSGMQLSLRDVPFESANKIEVLPLDLADLKGTRTFAEATLDTIGDAKIDYLFLNAGITKPAVVNPRGYRWCESAVVNHVAQFYLVHLLREKLVTSKSRIVFVSSGAVTSVSDPGAAEETLKSGSGAADFGLYAMTKFVQLLGAHWWRRELTGVCDVVAVSPGLVPGTGLARGSGIELPAGSPDARTVPQGARSLLAALTRSDFPQDPDRIFLTSWGEWWEKSVFEKTLDRELQDKWSFSKEDIEKEAGISA</sequence>
<dbReference type="PANTHER" id="PTHR24320:SF148">
    <property type="entry name" value="NAD(P)-BINDING ROSSMANN-FOLD SUPERFAMILY PROTEIN"/>
    <property type="match status" value="1"/>
</dbReference>
<comment type="caution">
    <text evidence="3">The sequence shown here is derived from an EMBL/GenBank/DDBJ whole genome shotgun (WGS) entry which is preliminary data.</text>
</comment>
<evidence type="ECO:0000256" key="1">
    <source>
        <dbReference type="ARBA" id="ARBA00006484"/>
    </source>
</evidence>
<keyword evidence="4" id="KW-1185">Reference proteome</keyword>